<dbReference type="EMBL" id="JARKNE010000005">
    <property type="protein sequence ID" value="KAK5832852.1"/>
    <property type="molecule type" value="Genomic_DNA"/>
</dbReference>
<evidence type="ECO:0000313" key="1">
    <source>
        <dbReference type="EMBL" id="KAK5832852.1"/>
    </source>
</evidence>
<proteinExistence type="predicted"/>
<gene>
    <name evidence="1" type="ORF">PVK06_016655</name>
</gene>
<organism evidence="1 2">
    <name type="scientific">Gossypium arboreum</name>
    <name type="common">Tree cotton</name>
    <name type="synonym">Gossypium nanking</name>
    <dbReference type="NCBI Taxonomy" id="29729"/>
    <lineage>
        <taxon>Eukaryota</taxon>
        <taxon>Viridiplantae</taxon>
        <taxon>Streptophyta</taxon>
        <taxon>Embryophyta</taxon>
        <taxon>Tracheophyta</taxon>
        <taxon>Spermatophyta</taxon>
        <taxon>Magnoliopsida</taxon>
        <taxon>eudicotyledons</taxon>
        <taxon>Gunneridae</taxon>
        <taxon>Pentapetalae</taxon>
        <taxon>rosids</taxon>
        <taxon>malvids</taxon>
        <taxon>Malvales</taxon>
        <taxon>Malvaceae</taxon>
        <taxon>Malvoideae</taxon>
        <taxon>Gossypium</taxon>
    </lineage>
</organism>
<reference evidence="1 2" key="1">
    <citation type="submission" date="2023-03" db="EMBL/GenBank/DDBJ databases">
        <title>WGS of Gossypium arboreum.</title>
        <authorList>
            <person name="Yu D."/>
        </authorList>
    </citation>
    <scope>NUCLEOTIDE SEQUENCE [LARGE SCALE GENOMIC DNA]</scope>
    <source>
        <tissue evidence="1">Leaf</tissue>
    </source>
</reference>
<keyword evidence="2" id="KW-1185">Reference proteome</keyword>
<sequence length="161" mass="18572">MDFFNTQLGNLPSLTWKSVWAAKGILEKGLCWRVGTGDCIFIWGDLWISGAEIDRLQNETSNENIKTVSDLIDLASRTWKKDLVISSFNTDVARKILQIPLAEIAYENFQVWRGESSGEFSVRSAYKLLQEANLDPNNNYLQTETRNFYRKLWNLHLPPKN</sequence>
<dbReference type="Proteomes" id="UP001358586">
    <property type="component" value="Chromosome 5"/>
</dbReference>
<protein>
    <submittedName>
        <fullName evidence="1">Uncharacterized protein</fullName>
    </submittedName>
</protein>
<evidence type="ECO:0000313" key="2">
    <source>
        <dbReference type="Proteomes" id="UP001358586"/>
    </source>
</evidence>
<accession>A0ABR0Q1C1</accession>
<name>A0ABR0Q1C1_GOSAR</name>
<comment type="caution">
    <text evidence="1">The sequence shown here is derived from an EMBL/GenBank/DDBJ whole genome shotgun (WGS) entry which is preliminary data.</text>
</comment>